<dbReference type="Proteomes" id="UP000461276">
    <property type="component" value="Unassembled WGS sequence"/>
</dbReference>
<dbReference type="GeneID" id="93525204"/>
<evidence type="ECO:0000313" key="19">
    <source>
        <dbReference type="EMBL" id="WET65965.1"/>
    </source>
</evidence>
<evidence type="ECO:0000313" key="23">
    <source>
        <dbReference type="Proteomes" id="UP000195950"/>
    </source>
</evidence>
<evidence type="ECO:0000313" key="27">
    <source>
        <dbReference type="Proteomes" id="UP000441609"/>
    </source>
</evidence>
<evidence type="ECO:0000313" key="11">
    <source>
        <dbReference type="EMBL" id="MRY91662.1"/>
    </source>
</evidence>
<dbReference type="EMBL" id="WKMY01000001">
    <property type="protein sequence ID" value="MRY91662.1"/>
    <property type="molecule type" value="Genomic_DNA"/>
</dbReference>
<reference evidence="18 24" key="5">
    <citation type="submission" date="2019-07" db="EMBL/GenBank/DDBJ databases">
        <title>Genome sequencing of Parabacteroides distasonis iSURF_7.</title>
        <authorList>
            <person name="Degefu H.N."/>
            <person name="Ruoff K.L."/>
            <person name="Price C.E."/>
            <person name="Valls R.A."/>
            <person name="O'Toole G.A."/>
        </authorList>
    </citation>
    <scope>NUCLEOTIDE SEQUENCE [LARGE SCALE GENOMIC DNA]</scope>
    <source>
        <strain evidence="18 24">CFPLTA003_1B</strain>
    </source>
</reference>
<dbReference type="Proteomes" id="UP000195950">
    <property type="component" value="Unassembled WGS sequence"/>
</dbReference>
<evidence type="ECO:0000313" key="3">
    <source>
        <dbReference type="EMBL" id="CUM85108.1"/>
    </source>
</evidence>
<dbReference type="Proteomes" id="UP000095455">
    <property type="component" value="Unassembled WGS sequence"/>
</dbReference>
<reference evidence="23" key="2">
    <citation type="submission" date="2017-04" db="EMBL/GenBank/DDBJ databases">
        <title>Function of individual gut microbiota members based on whole genome sequencing of pure cultures obtained from chicken caecum.</title>
        <authorList>
            <person name="Medvecky M."/>
            <person name="Cejkova D."/>
            <person name="Polansky O."/>
            <person name="Karasova D."/>
            <person name="Kubasova T."/>
            <person name="Cizek A."/>
            <person name="Rychlik I."/>
        </authorList>
    </citation>
    <scope>NUCLEOTIDE SEQUENCE [LARGE SCALE GENOMIC DNA]</scope>
    <source>
        <strain evidence="23">An199</strain>
    </source>
</reference>
<dbReference type="OrthoDB" id="9798208at2"/>
<dbReference type="EMBL" id="VOHW01000004">
    <property type="protein sequence ID" value="TWV62306.1"/>
    <property type="molecule type" value="Genomic_DNA"/>
</dbReference>
<evidence type="ECO:0000313" key="10">
    <source>
        <dbReference type="EMBL" id="MRY86294.1"/>
    </source>
</evidence>
<evidence type="ECO:0000313" key="18">
    <source>
        <dbReference type="EMBL" id="TWV62306.1"/>
    </source>
</evidence>
<reference evidence="25 26" key="4">
    <citation type="journal article" date="2019" name="Nat. Med.">
        <title>A library of human gut bacterial isolates paired with longitudinal multiomics data enables mechanistic microbiome research.</title>
        <authorList>
            <person name="Poyet M."/>
            <person name="Groussin M."/>
            <person name="Gibbons S.M."/>
            <person name="Avila-Pacheco J."/>
            <person name="Jiang X."/>
            <person name="Kearney S.M."/>
            <person name="Perrotta A.R."/>
            <person name="Berdy B."/>
            <person name="Zhao S."/>
            <person name="Lieberman T.D."/>
            <person name="Swanson P.K."/>
            <person name="Smith M."/>
            <person name="Roesemann S."/>
            <person name="Alexander J.E."/>
            <person name="Rich S.A."/>
            <person name="Livny J."/>
            <person name="Vlamakis H."/>
            <person name="Clish C."/>
            <person name="Bullock K."/>
            <person name="Deik A."/>
            <person name="Scott J."/>
            <person name="Pierce K.A."/>
            <person name="Xavier R.J."/>
            <person name="Alm E.J."/>
        </authorList>
    </citation>
    <scope>NUCLEOTIDE SEQUENCE [LARGE SCALE GENOMIC DNA]</scope>
    <source>
        <strain evidence="12 31">BIOML-A10</strain>
        <strain evidence="10 28">BIOML-A11</strain>
        <strain evidence="14 25">BIOML-A2</strain>
        <strain evidence="15 27">BIOML-A20</strain>
        <strain evidence="13 26">BIOML-A32</strain>
        <strain evidence="9 30">BIOML-A41</strain>
        <strain evidence="11 29">BIOML-A9</strain>
    </source>
</reference>
<dbReference type="EMBL" id="JAQMPJ010000003">
    <property type="protein sequence ID" value="MDB9004546.1"/>
    <property type="molecule type" value="Genomic_DNA"/>
</dbReference>
<keyword evidence="1 3" id="KW-0378">Hydrolase</keyword>
<dbReference type="EMBL" id="WKLT01000006">
    <property type="protein sequence ID" value="MRY57957.1"/>
    <property type="molecule type" value="Genomic_DNA"/>
</dbReference>
<dbReference type="EMBL" id="CP051672">
    <property type="protein sequence ID" value="QJE27201.1"/>
    <property type="molecule type" value="Genomic_DNA"/>
</dbReference>
<evidence type="ECO:0000313" key="9">
    <source>
        <dbReference type="EMBL" id="MRY57957.1"/>
    </source>
</evidence>
<dbReference type="Proteomes" id="UP000471216">
    <property type="component" value="Unassembled WGS sequence"/>
</dbReference>
<dbReference type="Gene3D" id="3.10.129.10">
    <property type="entry name" value="Hotdog Thioesterase"/>
    <property type="match status" value="1"/>
</dbReference>
<evidence type="ECO:0000313" key="5">
    <source>
        <dbReference type="EMBL" id="CUQ52187.1"/>
    </source>
</evidence>
<evidence type="ECO:0000259" key="2">
    <source>
        <dbReference type="Pfam" id="PF03061"/>
    </source>
</evidence>
<evidence type="ECO:0000313" key="28">
    <source>
        <dbReference type="Proteomes" id="UP000450599"/>
    </source>
</evidence>
<evidence type="ECO:0000313" key="8">
    <source>
        <dbReference type="EMBL" id="MDB9140231.1"/>
    </source>
</evidence>
<evidence type="ECO:0000313" key="20">
    <source>
        <dbReference type="Proteomes" id="UP000095332"/>
    </source>
</evidence>
<dbReference type="Pfam" id="PF03061">
    <property type="entry name" value="4HBT"/>
    <property type="match status" value="1"/>
</dbReference>
<reference evidence="7" key="8">
    <citation type="submission" date="2023-01" db="EMBL/GenBank/DDBJ databases">
        <title>Human gut microbiome strain richness.</title>
        <authorList>
            <person name="Chen-Liaw A."/>
        </authorList>
    </citation>
    <scope>NUCLEOTIDE SEQUENCE</scope>
    <source>
        <strain evidence="8">D35st1_E5_D35t1_190705</strain>
        <strain evidence="7">RTP21484st1_E5_RTP21484_190118</strain>
    </source>
</reference>
<evidence type="ECO:0000313" key="26">
    <source>
        <dbReference type="Proteomes" id="UP000441358"/>
    </source>
</evidence>
<reference evidence="19" key="9">
    <citation type="submission" date="2023-03" db="EMBL/GenBank/DDBJ databases">
        <title>Parabacteroides distasonis, a bacteria resistant against UC.</title>
        <authorList>
            <person name="Dai W."/>
        </authorList>
    </citation>
    <scope>NUCLEOTIDE SEQUENCE</scope>
    <source>
        <strain evidence="19">F1-28</strain>
    </source>
</reference>
<dbReference type="SUPFAM" id="SSF54637">
    <property type="entry name" value="Thioesterase/thiol ester dehydrase-isomerase"/>
    <property type="match status" value="1"/>
</dbReference>
<name>A0A173S713_PARDI</name>
<dbReference type="NCBIfam" id="TIGR00369">
    <property type="entry name" value="unchar_dom_1"/>
    <property type="match status" value="1"/>
</dbReference>
<dbReference type="EMBL" id="WKMX01000020">
    <property type="protein sequence ID" value="MRZ08192.1"/>
    <property type="molecule type" value="Genomic_DNA"/>
</dbReference>
<proteinExistence type="predicted"/>
<evidence type="ECO:0000313" key="16">
    <source>
        <dbReference type="EMBL" id="OUP19527.1"/>
    </source>
</evidence>
<evidence type="ECO:0000313" key="21">
    <source>
        <dbReference type="Proteomes" id="UP000095455"/>
    </source>
</evidence>
<dbReference type="OMA" id="HETHCAT"/>
<evidence type="ECO:0000313" key="22">
    <source>
        <dbReference type="Proteomes" id="UP000095591"/>
    </source>
</evidence>
<organism evidence="3 22">
    <name type="scientific">Parabacteroides distasonis</name>
    <dbReference type="NCBI Taxonomy" id="823"/>
    <lineage>
        <taxon>Bacteria</taxon>
        <taxon>Pseudomonadati</taxon>
        <taxon>Bacteroidota</taxon>
        <taxon>Bacteroidia</taxon>
        <taxon>Bacteroidales</taxon>
        <taxon>Tannerellaceae</taxon>
        <taxon>Parabacteroides</taxon>
    </lineage>
</organism>
<dbReference type="GO" id="GO:0016289">
    <property type="term" value="F:acyl-CoA hydrolase activity"/>
    <property type="evidence" value="ECO:0007669"/>
    <property type="project" value="UniProtKB-ARBA"/>
</dbReference>
<dbReference type="Proteomes" id="UP001211522">
    <property type="component" value="Unassembled WGS sequence"/>
</dbReference>
<dbReference type="Proteomes" id="UP000441609">
    <property type="component" value="Unassembled WGS sequence"/>
</dbReference>
<sequence>MDERIKEKLINRAKTNPYVNFLGIDFTVIEEGRVEAHMPLHDEQRQYSGVTHGGVLAALADTIAGFAAYTMTPLEKDVLTAELKMSFLRAAWGNELIAKGTVIKAGRNIHFCECEIYCDDKLVSKSSGTFCVVHPQV</sequence>
<dbReference type="Proteomes" id="UP000463337">
    <property type="component" value="Unassembled WGS sequence"/>
</dbReference>
<dbReference type="PANTHER" id="PTHR43240">
    <property type="entry name" value="1,4-DIHYDROXY-2-NAPHTHOYL-COA THIOESTERASE 1"/>
    <property type="match status" value="1"/>
</dbReference>
<dbReference type="EMBL" id="CZBM01000019">
    <property type="protein sequence ID" value="CUQ52187.1"/>
    <property type="molecule type" value="Genomic_DNA"/>
</dbReference>
<feature type="domain" description="Thioesterase" evidence="2">
    <location>
        <begin position="49"/>
        <end position="122"/>
    </location>
</feature>
<dbReference type="EMBL" id="NFJX01000006">
    <property type="protein sequence ID" value="OUP19527.1"/>
    <property type="molecule type" value="Genomic_DNA"/>
</dbReference>
<evidence type="ECO:0000313" key="17">
    <source>
        <dbReference type="EMBL" id="QJE27201.1"/>
    </source>
</evidence>
<evidence type="ECO:0000313" key="7">
    <source>
        <dbReference type="EMBL" id="MDB9004546.1"/>
    </source>
</evidence>
<protein>
    <submittedName>
        <fullName evidence="3 4">Esterase HI_1161</fullName>
        <ecNumber evidence="3 4">3.1.2.-</ecNumber>
    </submittedName>
    <submittedName>
        <fullName evidence="9">Hotdog fold thioesterase</fullName>
    </submittedName>
    <submittedName>
        <fullName evidence="6">PaaI family thioesterase</fullName>
    </submittedName>
    <submittedName>
        <fullName evidence="16">Phenylacetic acid degradation protein</fullName>
    </submittedName>
</protein>
<gene>
    <name evidence="16" type="ORF">B5F32_08335</name>
    <name evidence="4" type="ORF">ERS852380_00645</name>
    <name evidence="3" type="ORF">ERS852429_00888</name>
    <name evidence="5" type="ORF">ERS852560_03725</name>
    <name evidence="18" type="ORF">FSA05_09455</name>
    <name evidence="12" type="ORF">GKD54_18695</name>
    <name evidence="10" type="ORF">GKD58_18935</name>
    <name evidence="9" type="ORF">GKD59_08550</name>
    <name evidence="13" type="ORF">GKD66_12225</name>
    <name evidence="11" type="ORF">GKD67_00060</name>
    <name evidence="14" type="ORF">GKD68_00505</name>
    <name evidence="15" type="ORF">GKD70_13040</name>
    <name evidence="17" type="ORF">HHO38_02135</name>
    <name evidence="6" type="ORF">LI194_10920</name>
    <name evidence="19" type="ORF">P2T59_08255</name>
    <name evidence="7" type="ORF">PN599_05995</name>
    <name evidence="8" type="ORF">PN612_17220</name>
</gene>
<dbReference type="Proteomes" id="UP000501982">
    <property type="component" value="Chromosome"/>
</dbReference>
<dbReference type="EMBL" id="CYXP01000001">
    <property type="protein sequence ID" value="CUM85108.1"/>
    <property type="molecule type" value="Genomic_DNA"/>
</dbReference>
<dbReference type="InterPro" id="IPR003736">
    <property type="entry name" value="PAAI_dom"/>
</dbReference>
<dbReference type="Proteomes" id="UP001210126">
    <property type="component" value="Unassembled WGS sequence"/>
</dbReference>
<evidence type="ECO:0000313" key="24">
    <source>
        <dbReference type="Proteomes" id="UP000315827"/>
    </source>
</evidence>
<dbReference type="EMBL" id="JAQMPX010000123">
    <property type="protein sequence ID" value="MDB9140231.1"/>
    <property type="molecule type" value="Genomic_DNA"/>
</dbReference>
<dbReference type="AlphaFoldDB" id="A0A173S713"/>
<dbReference type="EMBL" id="CP120353">
    <property type="protein sequence ID" value="WET65965.1"/>
    <property type="molecule type" value="Genomic_DNA"/>
</dbReference>
<evidence type="ECO:0000313" key="6">
    <source>
        <dbReference type="EMBL" id="MCB6518311.1"/>
    </source>
</evidence>
<dbReference type="Proteomes" id="UP000450599">
    <property type="component" value="Unassembled WGS sequence"/>
</dbReference>
<evidence type="ECO:0000313" key="13">
    <source>
        <dbReference type="EMBL" id="MRZ50974.1"/>
    </source>
</evidence>
<dbReference type="EMBL" id="JAJCNI010000011">
    <property type="protein sequence ID" value="MCB6518311.1"/>
    <property type="molecule type" value="Genomic_DNA"/>
</dbReference>
<evidence type="ECO:0000313" key="30">
    <source>
        <dbReference type="Proteomes" id="UP000463337"/>
    </source>
</evidence>
<reference evidence="17 32" key="6">
    <citation type="submission" date="2020-04" db="EMBL/GenBank/DDBJ databases">
        <title>Complete Genomes and Methylome analysis of CBBP consortium that reverse antibiotic-induced susceptibility to vancomycin-resistant Enterococcus faecium infection.</title>
        <authorList>
            <person name="Fomenkov A."/>
            <person name="Zhang Z."/>
            <person name="Pamer E."/>
            <person name="Roberts R.J."/>
        </authorList>
    </citation>
    <scope>NUCLEOTIDE SEQUENCE [LARGE SCALE GENOMIC DNA]</scope>
    <source>
        <strain evidence="32">CBBP</strain>
        <strain evidence="17">CBBP-1</strain>
    </source>
</reference>
<dbReference type="InterPro" id="IPR029069">
    <property type="entry name" value="HotDog_dom_sf"/>
</dbReference>
<dbReference type="Proteomes" id="UP001221009">
    <property type="component" value="Chromosome"/>
</dbReference>
<dbReference type="EMBL" id="WKMW01000022">
    <property type="protein sequence ID" value="MRY86294.1"/>
    <property type="molecule type" value="Genomic_DNA"/>
</dbReference>
<evidence type="ECO:0000313" key="29">
    <source>
        <dbReference type="Proteomes" id="UP000461276"/>
    </source>
</evidence>
<evidence type="ECO:0000256" key="1">
    <source>
        <dbReference type="ARBA" id="ARBA00022801"/>
    </source>
</evidence>
<dbReference type="Proteomes" id="UP000315827">
    <property type="component" value="Unassembled WGS sequence"/>
</dbReference>
<dbReference type="EMBL" id="WKNE01000001">
    <property type="protein sequence ID" value="MRZ53237.1"/>
    <property type="molecule type" value="Genomic_DNA"/>
</dbReference>
<reference evidence="6" key="7">
    <citation type="submission" date="2021-10" db="EMBL/GenBank/DDBJ databases">
        <title>Collection of gut derived symbiotic bacterial strains cultured from healthy donors.</title>
        <authorList>
            <person name="Lin H."/>
            <person name="Littmann E."/>
            <person name="Kohout C."/>
            <person name="Pamer E.G."/>
        </authorList>
    </citation>
    <scope>NUCLEOTIDE SEQUENCE</scope>
    <source>
        <strain evidence="6">DFI.2.94</strain>
    </source>
</reference>
<dbReference type="EMBL" id="WKMO01000011">
    <property type="protein sequence ID" value="MSB74194.1"/>
    <property type="molecule type" value="Genomic_DNA"/>
</dbReference>
<dbReference type="Proteomes" id="UP000441358">
    <property type="component" value="Unassembled WGS sequence"/>
</dbReference>
<evidence type="ECO:0000313" key="25">
    <source>
        <dbReference type="Proteomes" id="UP000432516"/>
    </source>
</evidence>
<reference evidence="20 21" key="1">
    <citation type="submission" date="2015-09" db="EMBL/GenBank/DDBJ databases">
        <authorList>
            <consortium name="Pathogen Informatics"/>
        </authorList>
    </citation>
    <scope>NUCLEOTIDE SEQUENCE [LARGE SCALE GENOMIC DNA]</scope>
    <source>
        <strain evidence="4 21">2789STDY5608822</strain>
        <strain evidence="3 22">2789STDY5608872</strain>
        <strain evidence="5 20">2789STDY5834948</strain>
    </source>
</reference>
<dbReference type="RefSeq" id="WP_005855973.1">
    <property type="nucleotide sequence ID" value="NZ_AP019729.1"/>
</dbReference>
<dbReference type="Proteomes" id="UP000095332">
    <property type="component" value="Unassembled WGS sequence"/>
</dbReference>
<evidence type="ECO:0000313" key="31">
    <source>
        <dbReference type="Proteomes" id="UP000471216"/>
    </source>
</evidence>
<dbReference type="Proteomes" id="UP001198806">
    <property type="component" value="Unassembled WGS sequence"/>
</dbReference>
<evidence type="ECO:0000313" key="4">
    <source>
        <dbReference type="EMBL" id="CUN58768.1"/>
    </source>
</evidence>
<reference evidence="16" key="3">
    <citation type="journal article" date="2018" name="BMC Genomics">
        <title>Whole genome sequencing and function prediction of 133 gut anaerobes isolated from chicken caecum in pure cultures.</title>
        <authorList>
            <person name="Medvecky M."/>
            <person name="Cejkova D."/>
            <person name="Polansky O."/>
            <person name="Karasova D."/>
            <person name="Kubasova T."/>
            <person name="Cizek A."/>
            <person name="Rychlik I."/>
        </authorList>
    </citation>
    <scope>NUCLEOTIDE SEQUENCE</scope>
    <source>
        <strain evidence="16">An199</strain>
    </source>
</reference>
<dbReference type="EMBL" id="CYYK01000002">
    <property type="protein sequence ID" value="CUN58768.1"/>
    <property type="molecule type" value="Genomic_DNA"/>
</dbReference>
<dbReference type="Proteomes" id="UP000432516">
    <property type="component" value="Unassembled WGS sequence"/>
</dbReference>
<accession>A0A173S713</accession>
<evidence type="ECO:0000313" key="15">
    <source>
        <dbReference type="EMBL" id="MSB74194.1"/>
    </source>
</evidence>
<evidence type="ECO:0000313" key="32">
    <source>
        <dbReference type="Proteomes" id="UP000501982"/>
    </source>
</evidence>
<dbReference type="InterPro" id="IPR006683">
    <property type="entry name" value="Thioestr_dom"/>
</dbReference>
<dbReference type="CDD" id="cd03443">
    <property type="entry name" value="PaaI_thioesterase"/>
    <property type="match status" value="1"/>
</dbReference>
<dbReference type="EMBL" id="WKMC01000008">
    <property type="protein sequence ID" value="MRZ50974.1"/>
    <property type="molecule type" value="Genomic_DNA"/>
</dbReference>
<dbReference type="EC" id="3.1.2.-" evidence="3 4"/>
<dbReference type="Proteomes" id="UP000095591">
    <property type="component" value="Unassembled WGS sequence"/>
</dbReference>
<evidence type="ECO:0000313" key="12">
    <source>
        <dbReference type="EMBL" id="MRZ08192.1"/>
    </source>
</evidence>
<evidence type="ECO:0000313" key="14">
    <source>
        <dbReference type="EMBL" id="MRZ53237.1"/>
    </source>
</evidence>